<evidence type="ECO:0000313" key="2">
    <source>
        <dbReference type="EMBL" id="EON93896.1"/>
    </source>
</evidence>
<evidence type="ECO:0000256" key="1">
    <source>
        <dbReference type="SAM" id="Phobius"/>
    </source>
</evidence>
<feature type="transmembrane region" description="Helical" evidence="1">
    <location>
        <begin position="193"/>
        <end position="215"/>
    </location>
</feature>
<dbReference type="EMBL" id="ASAD01000003">
    <property type="protein sequence ID" value="EON93896.1"/>
    <property type="molecule type" value="Genomic_DNA"/>
</dbReference>
<dbReference type="AlphaFoldDB" id="R8B5R1"/>
<keyword evidence="1" id="KW-0812">Transmembrane</keyword>
<dbReference type="OrthoDB" id="5780266at2"/>
<keyword evidence="1" id="KW-1133">Transmembrane helix</keyword>
<keyword evidence="3" id="KW-1185">Reference proteome</keyword>
<gene>
    <name evidence="2" type="ORF">MARLIPOL_01165</name>
</gene>
<dbReference type="RefSeq" id="WP_012136221.1">
    <property type="nucleotide sequence ID" value="NZ_KE007306.1"/>
</dbReference>
<organism evidence="2 3">
    <name type="scientific">Marinobacter lipolyticus SM19</name>
    <dbReference type="NCBI Taxonomy" id="1318628"/>
    <lineage>
        <taxon>Bacteria</taxon>
        <taxon>Pseudomonadati</taxon>
        <taxon>Pseudomonadota</taxon>
        <taxon>Gammaproteobacteria</taxon>
        <taxon>Pseudomonadales</taxon>
        <taxon>Marinobacteraceae</taxon>
        <taxon>Marinobacter</taxon>
    </lineage>
</organism>
<name>R8B5R1_9GAMM</name>
<dbReference type="Proteomes" id="UP000016540">
    <property type="component" value="Unassembled WGS sequence"/>
</dbReference>
<proteinExistence type="predicted"/>
<reference evidence="2 3" key="1">
    <citation type="journal article" date="2013" name="Genome Announc.">
        <title>Draft Genome Sequence of the Moderately Halophilic Bacterium Marinobacter lipolyticus Strain SM19.</title>
        <authorList>
            <person name="Papke R.T."/>
            <person name="de la Haba R.R."/>
            <person name="Infante-Dominguez C."/>
            <person name="Perez D."/>
            <person name="Sanchez-Porro C."/>
            <person name="Lapierre P."/>
            <person name="Ventosa A."/>
        </authorList>
    </citation>
    <scope>NUCLEOTIDE SEQUENCE [LARGE SCALE GENOMIC DNA]</scope>
    <source>
        <strain evidence="2 3">SM19</strain>
    </source>
</reference>
<accession>R8B5R1</accession>
<dbReference type="eggNOG" id="ENOG502Z8Q9">
    <property type="taxonomic scope" value="Bacteria"/>
</dbReference>
<protein>
    <submittedName>
        <fullName evidence="2">Uncharacterized protein</fullName>
    </submittedName>
</protein>
<dbReference type="STRING" id="1318628.MARLIPOL_01165"/>
<sequence>MLDKIRNGLVLYIRLGRIFFRIAPIATLYGILMSFAAQALMLVSFLLPLKIILLLSSPELPGFLPLSIQELGKERLVLGLSLVTVVFYALKIFSDKRVVNASVYGADKVVDYNNKLTSFEDQDSFSRSAYKKYVEALSNALFVLLSFCLFLIIYPDIFFVIIGFLFSCFLIFRYGWKGKPGVSEGVVTEYSSIISLLSTVGFVLVFFFIVIDSLYFLSPNFLVTLACLILTRQVMAQLSSFLILTLFHEENRGKVEASFFEKSSTLDYPQKSRIGVWGMLAKNDPYALVSDFVYEHAGVKVQRNSISWKQSGVLNIYLFRAFSEGGRSFALKIFGRKQKSLALHEASLLYSVDTKDGLPAPKLIATQVVDGCHCHLFEEGVVGEKPYVRPKVLEKQLLISCIKFRPDSLLVEQYKASRGMIWERLGRRELDHIKLLSRDSDLSVINDFFEIHGDICDVISKLPMYVNPGVFSQALMEFYEDSGHCVLHWGKWKLLPVGAGWPVDDVEELECCLPSLTSIREEIGNFDFRHYRVAALYFAIVRSFEMERFDDAIRLMSSIVLESKDLCH</sequence>
<dbReference type="HOGENOM" id="CLU_035129_0_0_6"/>
<evidence type="ECO:0000313" key="3">
    <source>
        <dbReference type="Proteomes" id="UP000016540"/>
    </source>
</evidence>
<feature type="transmembrane region" description="Helical" evidence="1">
    <location>
        <begin position="76"/>
        <end position="94"/>
    </location>
</feature>
<comment type="caution">
    <text evidence="2">The sequence shown here is derived from an EMBL/GenBank/DDBJ whole genome shotgun (WGS) entry which is preliminary data.</text>
</comment>
<feature type="transmembrane region" description="Helical" evidence="1">
    <location>
        <begin position="140"/>
        <end position="172"/>
    </location>
</feature>
<keyword evidence="1" id="KW-0472">Membrane</keyword>
<dbReference type="PATRIC" id="fig|1318628.3.peg.229"/>